<dbReference type="PANTHER" id="PTHR31621">
    <property type="entry name" value="PROTEIN DMP3"/>
    <property type="match status" value="1"/>
</dbReference>
<keyword evidence="8" id="KW-1185">Reference proteome</keyword>
<dbReference type="GeneID" id="110415651"/>
<keyword evidence="4 7" id="KW-1133">Transmembrane helix</keyword>
<evidence type="ECO:0000256" key="3">
    <source>
        <dbReference type="ARBA" id="ARBA00022692"/>
    </source>
</evidence>
<keyword evidence="5 7" id="KW-0472">Membrane</keyword>
<dbReference type="GO" id="GO:0010256">
    <property type="term" value="P:endomembrane system organization"/>
    <property type="evidence" value="ECO:0007669"/>
    <property type="project" value="TreeGrafter"/>
</dbReference>
<name>A0A6J1A798_9ROSI</name>
<dbReference type="RefSeq" id="XP_021283022.1">
    <property type="nucleotide sequence ID" value="XM_021427347.1"/>
</dbReference>
<evidence type="ECO:0000256" key="6">
    <source>
        <dbReference type="SAM" id="MobiDB-lite"/>
    </source>
</evidence>
<reference evidence="9" key="1">
    <citation type="submission" date="2025-08" db="UniProtKB">
        <authorList>
            <consortium name="RefSeq"/>
        </authorList>
    </citation>
    <scope>IDENTIFICATION</scope>
    <source>
        <tissue evidence="9">Leaf</tissue>
    </source>
</reference>
<dbReference type="Pfam" id="PF05078">
    <property type="entry name" value="DUF679"/>
    <property type="match status" value="2"/>
</dbReference>
<comment type="similarity">
    <text evidence="2">Belongs to the plant DMP1 protein family.</text>
</comment>
<evidence type="ECO:0000256" key="2">
    <source>
        <dbReference type="ARBA" id="ARBA00008707"/>
    </source>
</evidence>
<evidence type="ECO:0000256" key="1">
    <source>
        <dbReference type="ARBA" id="ARBA00004141"/>
    </source>
</evidence>
<evidence type="ECO:0000256" key="5">
    <source>
        <dbReference type="ARBA" id="ARBA00023136"/>
    </source>
</evidence>
<proteinExistence type="inferred from homology"/>
<dbReference type="InterPro" id="IPR007770">
    <property type="entry name" value="DMP"/>
</dbReference>
<dbReference type="GO" id="GO:0016020">
    <property type="term" value="C:membrane"/>
    <property type="evidence" value="ECO:0007669"/>
    <property type="project" value="UniProtKB-SubCell"/>
</dbReference>
<dbReference type="Proteomes" id="UP000504621">
    <property type="component" value="Unplaced"/>
</dbReference>
<feature type="transmembrane region" description="Helical" evidence="7">
    <location>
        <begin position="124"/>
        <end position="144"/>
    </location>
</feature>
<evidence type="ECO:0000256" key="7">
    <source>
        <dbReference type="SAM" id="Phobius"/>
    </source>
</evidence>
<dbReference type="GO" id="GO:0005737">
    <property type="term" value="C:cytoplasm"/>
    <property type="evidence" value="ECO:0007669"/>
    <property type="project" value="UniProtKB-ARBA"/>
</dbReference>
<protein>
    <submittedName>
        <fullName evidence="9">Uncharacterized protein LOC110415651</fullName>
    </submittedName>
</protein>
<accession>A0A6J1A798</accession>
<dbReference type="PANTHER" id="PTHR31621:SF5">
    <property type="entry name" value="PROTEIN DMP10"/>
    <property type="match status" value="1"/>
</dbReference>
<dbReference type="AlphaFoldDB" id="A0A6J1A798"/>
<feature type="compositionally biased region" description="Basic and acidic residues" evidence="6">
    <location>
        <begin position="191"/>
        <end position="200"/>
    </location>
</feature>
<dbReference type="OrthoDB" id="657601at2759"/>
<organism evidence="8 9">
    <name type="scientific">Herrania umbratica</name>
    <dbReference type="NCBI Taxonomy" id="108875"/>
    <lineage>
        <taxon>Eukaryota</taxon>
        <taxon>Viridiplantae</taxon>
        <taxon>Streptophyta</taxon>
        <taxon>Embryophyta</taxon>
        <taxon>Tracheophyta</taxon>
        <taxon>Spermatophyta</taxon>
        <taxon>Magnoliopsida</taxon>
        <taxon>eudicotyledons</taxon>
        <taxon>Gunneridae</taxon>
        <taxon>Pentapetalae</taxon>
        <taxon>rosids</taxon>
        <taxon>malvids</taxon>
        <taxon>Malvales</taxon>
        <taxon>Malvaceae</taxon>
        <taxon>Byttnerioideae</taxon>
        <taxon>Herrania</taxon>
    </lineage>
</organism>
<feature type="region of interest" description="Disordered" evidence="6">
    <location>
        <begin position="154"/>
        <end position="200"/>
    </location>
</feature>
<keyword evidence="3 7" id="KW-0812">Transmembrane</keyword>
<evidence type="ECO:0000313" key="8">
    <source>
        <dbReference type="Proteomes" id="UP000504621"/>
    </source>
</evidence>
<feature type="transmembrane region" description="Helical" evidence="7">
    <location>
        <begin position="53"/>
        <end position="73"/>
    </location>
</feature>
<evidence type="ECO:0000313" key="9">
    <source>
        <dbReference type="RefSeq" id="XP_021283022.1"/>
    </source>
</evidence>
<gene>
    <name evidence="9" type="primary">LOC110415651</name>
</gene>
<evidence type="ECO:0000256" key="4">
    <source>
        <dbReference type="ARBA" id="ARBA00022989"/>
    </source>
</evidence>
<comment type="subcellular location">
    <subcellularLocation>
        <location evidence="1">Membrane</location>
        <topology evidence="1">Multi-pass membrane protein</topology>
    </subcellularLocation>
</comment>
<sequence>MATIRPGLQQSAQKALPGSANLANLLPTGTVFEFQALIISFSNNGNCEMAHMCMTLALGAIILCSLTCSLSSFTDSFIGEDGKLYCGVATLNGHYVFNDELIIACSSFDVQGCFLPEPWPNVDALVANLPLAAGILASGLFMLFPTKRKGIGYADKPDHGKGKEEPDHHGNRKEESGRHGHGKESLIIMAMERKSVRSYG</sequence>
<feature type="compositionally biased region" description="Basic and acidic residues" evidence="6">
    <location>
        <begin position="155"/>
        <end position="184"/>
    </location>
</feature>